<evidence type="ECO:0000256" key="7">
    <source>
        <dbReference type="SAM" id="Phobius"/>
    </source>
</evidence>
<feature type="transmembrane region" description="Helical" evidence="7">
    <location>
        <begin position="29"/>
        <end position="54"/>
    </location>
</feature>
<evidence type="ECO:0000259" key="8">
    <source>
        <dbReference type="PROSITE" id="PS50055"/>
    </source>
</evidence>
<dbReference type="GO" id="GO:0016020">
    <property type="term" value="C:membrane"/>
    <property type="evidence" value="ECO:0007669"/>
    <property type="project" value="UniProtKB-SubCell"/>
</dbReference>
<dbReference type="AlphaFoldDB" id="A8XYK2"/>
<dbReference type="PROSITE" id="PS50055">
    <property type="entry name" value="TYR_PHOSPHATASE_PTP"/>
    <property type="match status" value="1"/>
</dbReference>
<dbReference type="Pfam" id="PF03125">
    <property type="entry name" value="Sre"/>
    <property type="match status" value="1"/>
</dbReference>
<dbReference type="EMBL" id="HE600928">
    <property type="protein sequence ID" value="CAP37719.2"/>
    <property type="molecule type" value="Genomic_DNA"/>
</dbReference>
<evidence type="ECO:0000313" key="11">
    <source>
        <dbReference type="WormBase" id="CBG20765"/>
    </source>
</evidence>
<dbReference type="eggNOG" id="KOG0789">
    <property type="taxonomic scope" value="Eukaryota"/>
</dbReference>
<keyword evidence="3 7" id="KW-0812">Transmembrane</keyword>
<feature type="transmembrane region" description="Helical" evidence="7">
    <location>
        <begin position="66"/>
        <end position="87"/>
    </location>
</feature>
<dbReference type="SUPFAM" id="SSF52799">
    <property type="entry name" value="(Phosphotyrosine protein) phosphatases II"/>
    <property type="match status" value="1"/>
</dbReference>
<dbReference type="InterPro" id="IPR000242">
    <property type="entry name" value="PTP_cat"/>
</dbReference>
<dbReference type="SMART" id="SM00404">
    <property type="entry name" value="PTPc_motif"/>
    <property type="match status" value="1"/>
</dbReference>
<evidence type="ECO:0000313" key="9">
    <source>
        <dbReference type="EMBL" id="CAP37719.2"/>
    </source>
</evidence>
<feature type="transmembrane region" description="Helical" evidence="7">
    <location>
        <begin position="196"/>
        <end position="217"/>
    </location>
</feature>
<keyword evidence="10" id="KW-1185">Reference proteome</keyword>
<evidence type="ECO:0000256" key="6">
    <source>
        <dbReference type="SAM" id="MobiDB-lite"/>
    </source>
</evidence>
<feature type="region of interest" description="Disordered" evidence="6">
    <location>
        <begin position="380"/>
        <end position="408"/>
    </location>
</feature>
<comment type="subcellular location">
    <subcellularLocation>
        <location evidence="1">Membrane</location>
        <topology evidence="1">Multi-pass membrane protein</topology>
    </subcellularLocation>
</comment>
<proteinExistence type="inferred from homology"/>
<feature type="region of interest" description="Disordered" evidence="6">
    <location>
        <begin position="437"/>
        <end position="469"/>
    </location>
</feature>
<accession>A8XYK2</accession>
<feature type="region of interest" description="Disordered" evidence="6">
    <location>
        <begin position="746"/>
        <end position="767"/>
    </location>
</feature>
<protein>
    <submittedName>
        <fullName evidence="9">Protein CBR-SRE-45</fullName>
    </submittedName>
</protein>
<feature type="transmembrane region" description="Helical" evidence="7">
    <location>
        <begin position="135"/>
        <end position="158"/>
    </location>
</feature>
<dbReference type="SMART" id="SM00194">
    <property type="entry name" value="PTPc"/>
    <property type="match status" value="1"/>
</dbReference>
<evidence type="ECO:0000313" key="10">
    <source>
        <dbReference type="Proteomes" id="UP000008549"/>
    </source>
</evidence>
<dbReference type="HOGENOM" id="CLU_364184_0_0_1"/>
<evidence type="ECO:0000313" key="12">
    <source>
        <dbReference type="WormBase" id="CBG30116"/>
    </source>
</evidence>
<sequence>MIFLIGNNTFNYSICYPVFMIGDKRAIQFPYAILIFFELILTIISFYFVLKCVYVAARIRTFHRNLTALLIIYSLQWFEGLASNIMIKPYEVGYWPLLEYTEPIKQWWTDDQSKMTRVSNMVESPYFFLGGLIKWHYILSLITTLLFVAIERCFACYFLNDYEKKSRNGLFFVLVFSQFSLNIGTAFAFFFNISHFAVGLAYILSSNVIAMGIFSYVKNVNQQVTKAIEDFSNPSIYCLPARFQARENVRCFQMITRVIISALCLIFTACFVNLILYLELLPRLDPLLNLIFECAINLNPVIICPTLIGSVDAWRKFTLSSGCCKKVKMKVRRRRKTKVSSTDGGLRIDKTKETNAYFDQIPEDGFDEAETKKNLVMARTRKAQPEPKEPLARTPLRKASKKKKNAVVVAPSPVARSPAAFSPVAKKIQEEKVNEVLKHLKSPVPRPEENKPKDKKGKKTITETEEDELTADRMSHKFIEHIGFIETGPSLNTYYLTHLLNMAQSIETHDAFTRNTFKNRNPDVFCIDKTRVKLMDPNIEYYIHANHIKFDRLTRTYIATQHPLPGTLNDFWAMIADQKVEFIVSLTNSKTASFPIYYPNKPSTFRNFGQFFVYCNSVIPPKMKYRFTEYKFDFVAQSEKEEKRTIRLYHYPHWVKNTVPASTKVVLEIVKKLRKKKSNSPVVVQCETGVNQSAEVIYVDAVCSMLDSGVEANYHFLSIPDPLICQMASIMFSISKDFQYNMSEEPIDEKHPLKSPPMRDLCEKDAK</sequence>
<gene>
    <name evidence="11" type="primary">sre-45</name>
    <name evidence="9" type="synonym">Cbr-sre-45</name>
    <name evidence="11" type="ORF">CBG20765</name>
    <name evidence="12" type="ORF">CBG30116</name>
    <name evidence="9" type="ORF">CBG_20765</name>
</gene>
<dbReference type="InterPro" id="IPR029021">
    <property type="entry name" value="Prot-tyrosine_phosphatase-like"/>
</dbReference>
<dbReference type="PRINTS" id="PR00700">
    <property type="entry name" value="PRTYPHPHTASE"/>
</dbReference>
<dbReference type="CDD" id="cd00047">
    <property type="entry name" value="PTPc"/>
    <property type="match status" value="1"/>
</dbReference>
<evidence type="ECO:0000256" key="2">
    <source>
        <dbReference type="ARBA" id="ARBA00006803"/>
    </source>
</evidence>
<dbReference type="Gene3D" id="3.90.190.10">
    <property type="entry name" value="Protein tyrosine phosphatase superfamily"/>
    <property type="match status" value="1"/>
</dbReference>
<organism evidence="9 10">
    <name type="scientific">Caenorhabditis briggsae</name>
    <dbReference type="NCBI Taxonomy" id="6238"/>
    <lineage>
        <taxon>Eukaryota</taxon>
        <taxon>Metazoa</taxon>
        <taxon>Ecdysozoa</taxon>
        <taxon>Nematoda</taxon>
        <taxon>Chromadorea</taxon>
        <taxon>Rhabditida</taxon>
        <taxon>Rhabditina</taxon>
        <taxon>Rhabditomorpha</taxon>
        <taxon>Rhabditoidea</taxon>
        <taxon>Rhabditidae</taxon>
        <taxon>Peloderinae</taxon>
        <taxon>Caenorhabditis</taxon>
    </lineage>
</organism>
<feature type="domain" description="Tyrosine-protein phosphatase" evidence="8">
    <location>
        <begin position="515"/>
        <end position="750"/>
    </location>
</feature>
<dbReference type="Proteomes" id="UP000008549">
    <property type="component" value="Unassembled WGS sequence"/>
</dbReference>
<dbReference type="WormBase" id="CBG30116">
    <property type="protein sequence ID" value="CBP42176"/>
    <property type="gene ID" value="WBGene00270440"/>
</dbReference>
<comment type="similarity">
    <text evidence="2">Belongs to the nematode receptor-like protein sre family.</text>
</comment>
<dbReference type="InterPro" id="IPR004151">
    <property type="entry name" value="7TM_GPCR_serpentine_rcpt_Sre"/>
</dbReference>
<keyword evidence="4 7" id="KW-1133">Transmembrane helix</keyword>
<evidence type="ECO:0000256" key="3">
    <source>
        <dbReference type="ARBA" id="ARBA00022692"/>
    </source>
</evidence>
<reference evidence="9 10" key="2">
    <citation type="journal article" date="2011" name="PLoS Genet.">
        <title>Caenorhabditis briggsae recombinant inbred line genotypes reveal inter-strain incompatibility and the evolution of recombination.</title>
        <authorList>
            <person name="Ross J.A."/>
            <person name="Koboldt D.C."/>
            <person name="Staisch J.E."/>
            <person name="Chamberlin H.M."/>
            <person name="Gupta B.P."/>
            <person name="Miller R.D."/>
            <person name="Baird S.E."/>
            <person name="Haag E.S."/>
        </authorList>
    </citation>
    <scope>NUCLEOTIDE SEQUENCE [LARGE SCALE GENOMIC DNA]</scope>
    <source>
        <strain evidence="9 10">AF16</strain>
    </source>
</reference>
<name>A8XYK2_CAEBR</name>
<feature type="compositionally biased region" description="Basic residues" evidence="6">
    <location>
        <begin position="395"/>
        <end position="405"/>
    </location>
</feature>
<dbReference type="PANTHER" id="PTHR47631:SF3">
    <property type="entry name" value="SERPENTINE RECEPTOR CLASS EPSILON-45"/>
    <property type="match status" value="1"/>
</dbReference>
<dbReference type="GO" id="GO:0007606">
    <property type="term" value="P:sensory perception of chemical stimulus"/>
    <property type="evidence" value="ECO:0007669"/>
    <property type="project" value="InterPro"/>
</dbReference>
<dbReference type="WormBase" id="CBG20765">
    <property type="protein sequence ID" value="CBP38463"/>
    <property type="gene ID" value="WBGene00039690"/>
    <property type="gene designation" value="Cbr-sre-45"/>
</dbReference>
<reference evidence="9 10" key="1">
    <citation type="journal article" date="2003" name="PLoS Biol.">
        <title>The genome sequence of Caenorhabditis briggsae: a platform for comparative genomics.</title>
        <authorList>
            <person name="Stein L.D."/>
            <person name="Bao Z."/>
            <person name="Blasiar D."/>
            <person name="Blumenthal T."/>
            <person name="Brent M.R."/>
            <person name="Chen N."/>
            <person name="Chinwalla A."/>
            <person name="Clarke L."/>
            <person name="Clee C."/>
            <person name="Coghlan A."/>
            <person name="Coulson A."/>
            <person name="D'Eustachio P."/>
            <person name="Fitch D.H."/>
            <person name="Fulton L.A."/>
            <person name="Fulton R.E."/>
            <person name="Griffiths-Jones S."/>
            <person name="Harris T.W."/>
            <person name="Hillier L.W."/>
            <person name="Kamath R."/>
            <person name="Kuwabara P.E."/>
            <person name="Mardis E.R."/>
            <person name="Marra M.A."/>
            <person name="Miner T.L."/>
            <person name="Minx P."/>
            <person name="Mullikin J.C."/>
            <person name="Plumb R.W."/>
            <person name="Rogers J."/>
            <person name="Schein J.E."/>
            <person name="Sohrmann M."/>
            <person name="Spieth J."/>
            <person name="Stajich J.E."/>
            <person name="Wei C."/>
            <person name="Willey D."/>
            <person name="Wilson R.K."/>
            <person name="Durbin R."/>
            <person name="Waterston R.H."/>
        </authorList>
    </citation>
    <scope>NUCLEOTIDE SEQUENCE [LARGE SCALE GENOMIC DNA]</scope>
    <source>
        <strain evidence="9 10">AF16</strain>
    </source>
</reference>
<evidence type="ECO:0000256" key="4">
    <source>
        <dbReference type="ARBA" id="ARBA00022989"/>
    </source>
</evidence>
<dbReference type="InParanoid" id="A8XYK2"/>
<dbReference type="Pfam" id="PF00102">
    <property type="entry name" value="Y_phosphatase"/>
    <property type="match status" value="1"/>
</dbReference>
<dbReference type="GO" id="GO:0004725">
    <property type="term" value="F:protein tyrosine phosphatase activity"/>
    <property type="evidence" value="ECO:0007669"/>
    <property type="project" value="InterPro"/>
</dbReference>
<feature type="transmembrane region" description="Helical" evidence="7">
    <location>
        <begin position="258"/>
        <end position="278"/>
    </location>
</feature>
<dbReference type="InterPro" id="IPR003595">
    <property type="entry name" value="Tyr_Pase_cat"/>
</dbReference>
<dbReference type="PANTHER" id="PTHR47631">
    <property type="entry name" value="SERPENTINE RECEPTOR, CLASS E (EPSILON)-RELATED"/>
    <property type="match status" value="1"/>
</dbReference>
<keyword evidence="5 7" id="KW-0472">Membrane</keyword>
<evidence type="ECO:0000256" key="5">
    <source>
        <dbReference type="ARBA" id="ARBA00023136"/>
    </source>
</evidence>
<feature type="transmembrane region" description="Helical" evidence="7">
    <location>
        <begin position="170"/>
        <end position="190"/>
    </location>
</feature>
<evidence type="ECO:0000256" key="1">
    <source>
        <dbReference type="ARBA" id="ARBA00004141"/>
    </source>
</evidence>